<keyword evidence="2" id="KW-1185">Reference proteome</keyword>
<dbReference type="SUPFAM" id="SSF53448">
    <property type="entry name" value="Nucleotide-diphospho-sugar transferases"/>
    <property type="match status" value="1"/>
</dbReference>
<dbReference type="STRING" id="658196.A0A397TPQ6"/>
<evidence type="ECO:0000313" key="1">
    <source>
        <dbReference type="EMBL" id="RIA96844.1"/>
    </source>
</evidence>
<reference evidence="1 2" key="1">
    <citation type="submission" date="2018-06" db="EMBL/GenBank/DDBJ databases">
        <title>Comparative genomics reveals the genomic features of Rhizophagus irregularis, R. cerebriforme, R. diaphanum and Gigaspora rosea, and their symbiotic lifestyle signature.</title>
        <authorList>
            <person name="Morin E."/>
            <person name="San Clemente H."/>
            <person name="Chen E.C.H."/>
            <person name="De La Providencia I."/>
            <person name="Hainaut M."/>
            <person name="Kuo A."/>
            <person name="Kohler A."/>
            <person name="Murat C."/>
            <person name="Tang N."/>
            <person name="Roy S."/>
            <person name="Loubradou J."/>
            <person name="Henrissat B."/>
            <person name="Grigoriev I.V."/>
            <person name="Corradi N."/>
            <person name="Roux C."/>
            <person name="Martin F.M."/>
        </authorList>
    </citation>
    <scope>NUCLEOTIDE SEQUENCE [LARGE SCALE GENOMIC DNA]</scope>
    <source>
        <strain evidence="1 2">DAOM 227022</strain>
    </source>
</reference>
<dbReference type="Proteomes" id="UP000265703">
    <property type="component" value="Unassembled WGS sequence"/>
</dbReference>
<dbReference type="CDD" id="cd02537">
    <property type="entry name" value="GT8_Glycogenin"/>
    <property type="match status" value="1"/>
</dbReference>
<proteinExistence type="predicted"/>
<dbReference type="InterPro" id="IPR050587">
    <property type="entry name" value="GNT1/Glycosyltrans_8"/>
</dbReference>
<evidence type="ECO:0000313" key="2">
    <source>
        <dbReference type="Proteomes" id="UP000265703"/>
    </source>
</evidence>
<dbReference type="GO" id="GO:0016757">
    <property type="term" value="F:glycosyltransferase activity"/>
    <property type="evidence" value="ECO:0007669"/>
    <property type="project" value="InterPro"/>
</dbReference>
<gene>
    <name evidence="1" type="ORF">C1645_687528</name>
</gene>
<dbReference type="EMBL" id="QKYT01000038">
    <property type="protein sequence ID" value="RIA96844.1"/>
    <property type="molecule type" value="Genomic_DNA"/>
</dbReference>
<dbReference type="OrthoDB" id="2014201at2759"/>
<keyword evidence="1" id="KW-0808">Transferase</keyword>
<dbReference type="PANTHER" id="PTHR11183">
    <property type="entry name" value="GLYCOGENIN SUBFAMILY MEMBER"/>
    <property type="match status" value="1"/>
</dbReference>
<dbReference type="Gene3D" id="3.90.550.10">
    <property type="entry name" value="Spore Coat Polysaccharide Biosynthesis Protein SpsA, Chain A"/>
    <property type="match status" value="1"/>
</dbReference>
<organism evidence="1 2">
    <name type="scientific">Glomus cerebriforme</name>
    <dbReference type="NCBI Taxonomy" id="658196"/>
    <lineage>
        <taxon>Eukaryota</taxon>
        <taxon>Fungi</taxon>
        <taxon>Fungi incertae sedis</taxon>
        <taxon>Mucoromycota</taxon>
        <taxon>Glomeromycotina</taxon>
        <taxon>Glomeromycetes</taxon>
        <taxon>Glomerales</taxon>
        <taxon>Glomeraceae</taxon>
        <taxon>Glomus</taxon>
    </lineage>
</organism>
<dbReference type="Pfam" id="PF01501">
    <property type="entry name" value="Glyco_transf_8"/>
    <property type="match status" value="1"/>
</dbReference>
<accession>A0A397TPQ6</accession>
<comment type="caution">
    <text evidence="1">The sequence shown here is derived from an EMBL/GenBank/DDBJ whole genome shotgun (WGS) entry which is preliminary data.</text>
</comment>
<dbReference type="AlphaFoldDB" id="A0A397TPQ6"/>
<dbReference type="InterPro" id="IPR029044">
    <property type="entry name" value="Nucleotide-diphossugar_trans"/>
</dbReference>
<protein>
    <submittedName>
        <fullName evidence="1">Glycosyltransferase Family 8 protein</fullName>
    </submittedName>
</protein>
<dbReference type="InterPro" id="IPR002495">
    <property type="entry name" value="Glyco_trans_8"/>
</dbReference>
<name>A0A397TPQ6_9GLOM</name>
<sequence>MAERKAWVTLVTESSYLKGLQCLARSLKLVQTAHPLIVLHPDTSIDTSTGQPKEKTSLTEEDLELIEKEGCELKAIERIHPINKRKEYLWDYYQDTWTKLRVWNLEEYDRVVFLDADMLIMKNIDHLMNMKMPKDFLAAANACTCNPRKKPDYPKDWIPSSCAYTLGPIKPESEDTPPSIELKGYFNSGLLVLTPSKQIFKDLLNYFYNHPNINSLNFPDQDLLNEFFKGKWVPITYTYNALKLLRTCHAPMWDDRVIRNVHYIMSDKPWKKEIIDFEQEFEDVKKTGNQEEISLFILNSWWWKVYKGIEFKIEDDYLI</sequence>